<evidence type="ECO:0000313" key="11">
    <source>
        <dbReference type="Proteomes" id="UP000001514"/>
    </source>
</evidence>
<evidence type="ECO:0000256" key="6">
    <source>
        <dbReference type="ARBA" id="ARBA00023180"/>
    </source>
</evidence>
<comment type="similarity">
    <text evidence="2">Belongs to the pectinesterase family.</text>
</comment>
<proteinExistence type="inferred from homology"/>
<dbReference type="InterPro" id="IPR011050">
    <property type="entry name" value="Pectin_lyase_fold/virulence"/>
</dbReference>
<keyword evidence="4" id="KW-0378">Hydrolase</keyword>
<dbReference type="GO" id="GO:0042545">
    <property type="term" value="P:cell wall modification"/>
    <property type="evidence" value="ECO:0007669"/>
    <property type="project" value="InterPro"/>
</dbReference>
<dbReference type="Gene3D" id="2.160.20.10">
    <property type="entry name" value="Single-stranded right-handed beta-helix, Pectin lyase-like"/>
    <property type="match status" value="1"/>
</dbReference>
<reference evidence="10 11" key="1">
    <citation type="journal article" date="2011" name="Science">
        <title>The Selaginella genome identifies genetic changes associated with the evolution of vascular plants.</title>
        <authorList>
            <person name="Banks J.A."/>
            <person name="Nishiyama T."/>
            <person name="Hasebe M."/>
            <person name="Bowman J.L."/>
            <person name="Gribskov M."/>
            <person name="dePamphilis C."/>
            <person name="Albert V.A."/>
            <person name="Aono N."/>
            <person name="Aoyama T."/>
            <person name="Ambrose B.A."/>
            <person name="Ashton N.W."/>
            <person name="Axtell M.J."/>
            <person name="Barker E."/>
            <person name="Barker M.S."/>
            <person name="Bennetzen J.L."/>
            <person name="Bonawitz N.D."/>
            <person name="Chapple C."/>
            <person name="Cheng C."/>
            <person name="Correa L.G."/>
            <person name="Dacre M."/>
            <person name="DeBarry J."/>
            <person name="Dreyer I."/>
            <person name="Elias M."/>
            <person name="Engstrom E.M."/>
            <person name="Estelle M."/>
            <person name="Feng L."/>
            <person name="Finet C."/>
            <person name="Floyd S.K."/>
            <person name="Frommer W.B."/>
            <person name="Fujita T."/>
            <person name="Gramzow L."/>
            <person name="Gutensohn M."/>
            <person name="Harholt J."/>
            <person name="Hattori M."/>
            <person name="Heyl A."/>
            <person name="Hirai T."/>
            <person name="Hiwatashi Y."/>
            <person name="Ishikawa M."/>
            <person name="Iwata M."/>
            <person name="Karol K.G."/>
            <person name="Koehler B."/>
            <person name="Kolukisaoglu U."/>
            <person name="Kubo M."/>
            <person name="Kurata T."/>
            <person name="Lalonde S."/>
            <person name="Li K."/>
            <person name="Li Y."/>
            <person name="Litt A."/>
            <person name="Lyons E."/>
            <person name="Manning G."/>
            <person name="Maruyama T."/>
            <person name="Michael T.P."/>
            <person name="Mikami K."/>
            <person name="Miyazaki S."/>
            <person name="Morinaga S."/>
            <person name="Murata T."/>
            <person name="Mueller-Roeber B."/>
            <person name="Nelson D.R."/>
            <person name="Obara M."/>
            <person name="Oguri Y."/>
            <person name="Olmstead R.G."/>
            <person name="Onodera N."/>
            <person name="Petersen B.L."/>
            <person name="Pils B."/>
            <person name="Prigge M."/>
            <person name="Rensing S.A."/>
            <person name="Riano-Pachon D.M."/>
            <person name="Roberts A.W."/>
            <person name="Sato Y."/>
            <person name="Scheller H.V."/>
            <person name="Schulz B."/>
            <person name="Schulz C."/>
            <person name="Shakirov E.V."/>
            <person name="Shibagaki N."/>
            <person name="Shinohara N."/>
            <person name="Shippen D.E."/>
            <person name="Soerensen I."/>
            <person name="Sotooka R."/>
            <person name="Sugimoto N."/>
            <person name="Sugita M."/>
            <person name="Sumikawa N."/>
            <person name="Tanurdzic M."/>
            <person name="Theissen G."/>
            <person name="Ulvskov P."/>
            <person name="Wakazuki S."/>
            <person name="Weng J.K."/>
            <person name="Willats W.W."/>
            <person name="Wipf D."/>
            <person name="Wolf P.G."/>
            <person name="Yang L."/>
            <person name="Zimmer A.D."/>
            <person name="Zhu Q."/>
            <person name="Mitros T."/>
            <person name="Hellsten U."/>
            <person name="Loque D."/>
            <person name="Otillar R."/>
            <person name="Salamov A."/>
            <person name="Schmutz J."/>
            <person name="Shapiro H."/>
            <person name="Lindquist E."/>
            <person name="Lucas S."/>
            <person name="Rokhsar D."/>
            <person name="Grigoriev I.V."/>
        </authorList>
    </citation>
    <scope>NUCLEOTIDE SEQUENCE [LARGE SCALE GENOMIC DNA]</scope>
</reference>
<evidence type="ECO:0000256" key="4">
    <source>
        <dbReference type="ARBA" id="ARBA00022801"/>
    </source>
</evidence>
<dbReference type="OMA" id="ENWVHRT"/>
<dbReference type="InParanoid" id="D8SZW9"/>
<dbReference type="STRING" id="88036.D8SZW9"/>
<dbReference type="HOGENOM" id="CLU_012243_3_3_1"/>
<evidence type="ECO:0000256" key="8">
    <source>
        <dbReference type="ARBA" id="ARBA00057335"/>
    </source>
</evidence>
<dbReference type="UniPathway" id="UPA00545">
    <property type="reaction ID" value="UER00823"/>
</dbReference>
<keyword evidence="6" id="KW-0325">Glycoprotein</keyword>
<dbReference type="SUPFAM" id="SSF51126">
    <property type="entry name" value="Pectin lyase-like"/>
    <property type="match status" value="1"/>
</dbReference>
<dbReference type="PANTHER" id="PTHR31321">
    <property type="entry name" value="ACYL-COA THIOESTER HYDROLASE YBHC-RELATED"/>
    <property type="match status" value="1"/>
</dbReference>
<feature type="domain" description="Pectinesterase catalytic" evidence="9">
    <location>
        <begin position="21"/>
        <end position="314"/>
    </location>
</feature>
<dbReference type="FunFam" id="2.160.20.10:FF:000013">
    <property type="entry name" value="Pectinesterase"/>
    <property type="match status" value="1"/>
</dbReference>
<dbReference type="EMBL" id="GL377656">
    <property type="protein sequence ID" value="EFJ10153.1"/>
    <property type="molecule type" value="Genomic_DNA"/>
</dbReference>
<dbReference type="EC" id="3.1.1.11" evidence="3"/>
<dbReference type="Gramene" id="EFJ10153">
    <property type="protein sequence ID" value="EFJ10153"/>
    <property type="gene ID" value="SELMODRAFT_128677"/>
</dbReference>
<keyword evidence="11" id="KW-1185">Reference proteome</keyword>
<protein>
    <recommendedName>
        <fullName evidence="3">pectinesterase</fullName>
        <ecNumber evidence="3">3.1.1.11</ecNumber>
    </recommendedName>
</protein>
<name>D8SZW9_SELML</name>
<gene>
    <name evidence="10" type="ORF">SELMODRAFT_128677</name>
</gene>
<evidence type="ECO:0000256" key="2">
    <source>
        <dbReference type="ARBA" id="ARBA00008891"/>
    </source>
</evidence>
<dbReference type="eggNOG" id="ENOG502SJ5E">
    <property type="taxonomic scope" value="Eukaryota"/>
</dbReference>
<dbReference type="GO" id="GO:0030599">
    <property type="term" value="F:pectinesterase activity"/>
    <property type="evidence" value="ECO:0000318"/>
    <property type="project" value="GO_Central"/>
</dbReference>
<dbReference type="InterPro" id="IPR012334">
    <property type="entry name" value="Pectin_lyas_fold"/>
</dbReference>
<dbReference type="PANTHER" id="PTHR31321:SF130">
    <property type="entry name" value="PECTINESTERASE CATALYTIC DOMAIN-CONTAINING PROTEIN"/>
    <property type="match status" value="1"/>
</dbReference>
<dbReference type="Proteomes" id="UP000001514">
    <property type="component" value="Unassembled WGS sequence"/>
</dbReference>
<dbReference type="Pfam" id="PF01095">
    <property type="entry name" value="Pectinesterase"/>
    <property type="match status" value="1"/>
</dbReference>
<evidence type="ECO:0000256" key="5">
    <source>
        <dbReference type="ARBA" id="ARBA00023085"/>
    </source>
</evidence>
<comment type="catalytic activity">
    <reaction evidence="7">
        <text>[(1-&gt;4)-alpha-D-galacturonosyl methyl ester](n) + n H2O = [(1-&gt;4)-alpha-D-galacturonosyl](n) + n methanol + n H(+)</text>
        <dbReference type="Rhea" id="RHEA:22380"/>
        <dbReference type="Rhea" id="RHEA-COMP:14570"/>
        <dbReference type="Rhea" id="RHEA-COMP:14573"/>
        <dbReference type="ChEBI" id="CHEBI:15377"/>
        <dbReference type="ChEBI" id="CHEBI:15378"/>
        <dbReference type="ChEBI" id="CHEBI:17790"/>
        <dbReference type="ChEBI" id="CHEBI:140522"/>
        <dbReference type="ChEBI" id="CHEBI:140523"/>
        <dbReference type="EC" id="3.1.1.11"/>
    </reaction>
</comment>
<comment type="function">
    <text evidence="8">Acts in the modification of cell walls via demethylesterification of cell wall pectin.</text>
</comment>
<dbReference type="AlphaFoldDB" id="D8SZW9"/>
<organism evidence="11">
    <name type="scientific">Selaginella moellendorffii</name>
    <name type="common">Spikemoss</name>
    <dbReference type="NCBI Taxonomy" id="88036"/>
    <lineage>
        <taxon>Eukaryota</taxon>
        <taxon>Viridiplantae</taxon>
        <taxon>Streptophyta</taxon>
        <taxon>Embryophyta</taxon>
        <taxon>Tracheophyta</taxon>
        <taxon>Lycopodiopsida</taxon>
        <taxon>Selaginellales</taxon>
        <taxon>Selaginellaceae</taxon>
        <taxon>Selaginella</taxon>
    </lineage>
</organism>
<sequence length="321" mass="36052">MHKNRKARNPFKQMAISKYLIVDQYGHGNFKTIQAAVDSIPLDNKQWVYVQINAGLYREKVIIPYNKPFIIFQGAGRDKTTIEWNDAASRSGTADSATFTAWAPSFIAKGISFKASTWLLCLCNGSPAPPPGAENRQAVAALAAADMQAFYSCGFYGAQDTLFDYQGRHYFRDCYIEGSIDVIFGHAQSIFRECELHSIAESYGSLAAHNRWNPSDSSGFVFVDCTITGSKGQVFLGRAWGAYSRIVYINTRMDNVIIPEGWYDWGEPQRQRTVFFGQYKCSGPGAGESGRVSWSHELNDYEARPFMQINFINGHEWLSEV</sequence>
<dbReference type="InterPro" id="IPR000070">
    <property type="entry name" value="Pectinesterase_cat"/>
</dbReference>
<accession>D8SZW9</accession>
<evidence type="ECO:0000256" key="7">
    <source>
        <dbReference type="ARBA" id="ARBA00047928"/>
    </source>
</evidence>
<evidence type="ECO:0000256" key="1">
    <source>
        <dbReference type="ARBA" id="ARBA00005184"/>
    </source>
</evidence>
<keyword evidence="5" id="KW-0063">Aspartyl esterase</keyword>
<evidence type="ECO:0000313" key="10">
    <source>
        <dbReference type="EMBL" id="EFJ10153.1"/>
    </source>
</evidence>
<dbReference type="GO" id="GO:0045490">
    <property type="term" value="P:pectin catabolic process"/>
    <property type="evidence" value="ECO:0000318"/>
    <property type="project" value="GO_Central"/>
</dbReference>
<evidence type="ECO:0000256" key="3">
    <source>
        <dbReference type="ARBA" id="ARBA00013229"/>
    </source>
</evidence>
<dbReference type="KEGG" id="smo:SELMODRAFT_128677"/>
<comment type="pathway">
    <text evidence="1">Glycan metabolism; pectin degradation; 2-dehydro-3-deoxy-D-gluconate from pectin: step 1/5.</text>
</comment>
<evidence type="ECO:0000259" key="9">
    <source>
        <dbReference type="Pfam" id="PF01095"/>
    </source>
</evidence>